<evidence type="ECO:0000259" key="10">
    <source>
        <dbReference type="PROSITE" id="PS51178"/>
    </source>
</evidence>
<dbReference type="PROSITE" id="PS51178">
    <property type="entry name" value="PASTA"/>
    <property type="match status" value="3"/>
</dbReference>
<organism evidence="11 12">
    <name type="scientific">Aeromicrobium panaciterrae</name>
    <dbReference type="NCBI Taxonomy" id="363861"/>
    <lineage>
        <taxon>Bacteria</taxon>
        <taxon>Bacillati</taxon>
        <taxon>Actinomycetota</taxon>
        <taxon>Actinomycetes</taxon>
        <taxon>Propionibacteriales</taxon>
        <taxon>Nocardioidaceae</taxon>
        <taxon>Aeromicrobium</taxon>
    </lineage>
</organism>
<evidence type="ECO:0000256" key="4">
    <source>
        <dbReference type="ARBA" id="ARBA00022741"/>
    </source>
</evidence>
<dbReference type="CDD" id="cd06577">
    <property type="entry name" value="PASTA_pknB"/>
    <property type="match status" value="4"/>
</dbReference>
<feature type="domain" description="PASTA" evidence="10">
    <location>
        <begin position="538"/>
        <end position="603"/>
    </location>
</feature>
<sequence length="664" mass="71679">MVMTGDEALIGRVLNDRYLIGKRIARGGMASVFWATDQRLDRPVAIKVMHHGLGDDRQFTERFHREAKSAAKLNHPNVVSVFDQGMDGEVTYLVMEYVPGRTLRDIMREESPMPPYRALELLEQILIALSAAHAAHIIHRDVKPENVLITPSGEVKVADFGLARAVSAATTATGGTLIGTVSYLAPEIVVNEGADARSDVYACGAMLYEMLTGVKPHSGESPIQVAYKHVHEDIGNPSELQRGIPPYVDALVRRATVRDRDQRSTDARVLLQQLRSVQRSLAAGMDDDPELVADLLPGARITDADGEPTEFVKRGAITLNAGDSEATQAVRPPSEPTVQWDRAANAPVQPLKSGLLPPVSSDDYRQMRAGEPRSKRGRNLLALAVLLTLLASLLGWYIGVGRYDTTPQLVGTAEAAAKENAERLGYKFEVAGVKFSEKYASGVVMSTDPGPGKKILPGGTINAIISKGPDRVSLPKDLRGMTLAEATTALGAIDLTVGKIEKKYAQTVAKNRVIGAIGIAATDDLKRNTTVDLYISKGKKPIKVVDYTGKPVDEAEKALKEDGFKPEITFEFSDDVDKDIVISQSPKDGTQFKGDTIKLVVSKGPDLVVVPKVIGMKKDKATAILKAAGFKVQAFPGTNYTVQSQSPSEGKKARRGSTILISSF</sequence>
<dbReference type="EC" id="2.7.11.1" evidence="1"/>
<dbReference type="EMBL" id="JAVDWH010000001">
    <property type="protein sequence ID" value="MDR7087174.1"/>
    <property type="molecule type" value="Genomic_DNA"/>
</dbReference>
<reference evidence="11 12" key="1">
    <citation type="submission" date="2023-07" db="EMBL/GenBank/DDBJ databases">
        <title>Sorghum-associated microbial communities from plants grown in Nebraska, USA.</title>
        <authorList>
            <person name="Schachtman D."/>
        </authorList>
    </citation>
    <scope>NUCLEOTIDE SEQUENCE [LARGE SCALE GENOMIC DNA]</scope>
    <source>
        <strain evidence="11 12">BE248</strain>
    </source>
</reference>
<evidence type="ECO:0000256" key="5">
    <source>
        <dbReference type="ARBA" id="ARBA00022777"/>
    </source>
</evidence>
<evidence type="ECO:0000313" key="11">
    <source>
        <dbReference type="EMBL" id="MDR7087174.1"/>
    </source>
</evidence>
<dbReference type="SUPFAM" id="SSF54184">
    <property type="entry name" value="Penicillin-binding protein 2x (pbp-2x), c-terminal domain"/>
    <property type="match status" value="1"/>
</dbReference>
<comment type="catalytic activity">
    <reaction evidence="8">
        <text>L-seryl-[protein] + ATP = O-phospho-L-seryl-[protein] + ADP + H(+)</text>
        <dbReference type="Rhea" id="RHEA:17989"/>
        <dbReference type="Rhea" id="RHEA-COMP:9863"/>
        <dbReference type="Rhea" id="RHEA-COMP:11604"/>
        <dbReference type="ChEBI" id="CHEBI:15378"/>
        <dbReference type="ChEBI" id="CHEBI:29999"/>
        <dbReference type="ChEBI" id="CHEBI:30616"/>
        <dbReference type="ChEBI" id="CHEBI:83421"/>
        <dbReference type="ChEBI" id="CHEBI:456216"/>
        <dbReference type="EC" id="2.7.11.1"/>
    </reaction>
</comment>
<dbReference type="PANTHER" id="PTHR43289">
    <property type="entry name" value="MITOGEN-ACTIVATED PROTEIN KINASE KINASE KINASE 20-RELATED"/>
    <property type="match status" value="1"/>
</dbReference>
<dbReference type="Pfam" id="PF00069">
    <property type="entry name" value="Pkinase"/>
    <property type="match status" value="1"/>
</dbReference>
<evidence type="ECO:0000256" key="7">
    <source>
        <dbReference type="ARBA" id="ARBA00047899"/>
    </source>
</evidence>
<dbReference type="InterPro" id="IPR011009">
    <property type="entry name" value="Kinase-like_dom_sf"/>
</dbReference>
<dbReference type="NCBIfam" id="NF033483">
    <property type="entry name" value="PknB_PASTA_kin"/>
    <property type="match status" value="1"/>
</dbReference>
<dbReference type="PROSITE" id="PS00108">
    <property type="entry name" value="PROTEIN_KINASE_ST"/>
    <property type="match status" value="1"/>
</dbReference>
<dbReference type="PROSITE" id="PS50011">
    <property type="entry name" value="PROTEIN_KINASE_DOM"/>
    <property type="match status" value="1"/>
</dbReference>
<dbReference type="SMART" id="SM00740">
    <property type="entry name" value="PASTA"/>
    <property type="match status" value="4"/>
</dbReference>
<evidence type="ECO:0000259" key="9">
    <source>
        <dbReference type="PROSITE" id="PS50011"/>
    </source>
</evidence>
<keyword evidence="6" id="KW-0067">ATP-binding</keyword>
<dbReference type="Proteomes" id="UP001257739">
    <property type="component" value="Unassembled WGS sequence"/>
</dbReference>
<keyword evidence="5 11" id="KW-0418">Kinase</keyword>
<evidence type="ECO:0000256" key="3">
    <source>
        <dbReference type="ARBA" id="ARBA00022679"/>
    </source>
</evidence>
<dbReference type="CDD" id="cd14014">
    <property type="entry name" value="STKc_PknB_like"/>
    <property type="match status" value="1"/>
</dbReference>
<evidence type="ECO:0000256" key="1">
    <source>
        <dbReference type="ARBA" id="ARBA00012513"/>
    </source>
</evidence>
<evidence type="ECO:0000256" key="8">
    <source>
        <dbReference type="ARBA" id="ARBA00048679"/>
    </source>
</evidence>
<evidence type="ECO:0000313" key="12">
    <source>
        <dbReference type="Proteomes" id="UP001257739"/>
    </source>
</evidence>
<dbReference type="InterPro" id="IPR008271">
    <property type="entry name" value="Ser/Thr_kinase_AS"/>
</dbReference>
<comment type="caution">
    <text evidence="11">The sequence shown here is derived from an EMBL/GenBank/DDBJ whole genome shotgun (WGS) entry which is preliminary data.</text>
</comment>
<dbReference type="Gene3D" id="1.10.510.10">
    <property type="entry name" value="Transferase(Phosphotransferase) domain 1"/>
    <property type="match status" value="1"/>
</dbReference>
<accession>A0ABU1UPR5</accession>
<dbReference type="InterPro" id="IPR005543">
    <property type="entry name" value="PASTA_dom"/>
</dbReference>
<dbReference type="Gene3D" id="3.30.10.20">
    <property type="match status" value="4"/>
</dbReference>
<dbReference type="Pfam" id="PF03793">
    <property type="entry name" value="PASTA"/>
    <property type="match status" value="4"/>
</dbReference>
<evidence type="ECO:0000256" key="2">
    <source>
        <dbReference type="ARBA" id="ARBA00022527"/>
    </source>
</evidence>
<feature type="domain" description="PASTA" evidence="10">
    <location>
        <begin position="404"/>
        <end position="467"/>
    </location>
</feature>
<dbReference type="GO" id="GO:0004674">
    <property type="term" value="F:protein serine/threonine kinase activity"/>
    <property type="evidence" value="ECO:0007669"/>
    <property type="project" value="UniProtKB-EC"/>
</dbReference>
<keyword evidence="12" id="KW-1185">Reference proteome</keyword>
<dbReference type="Gene3D" id="3.30.200.20">
    <property type="entry name" value="Phosphorylase Kinase, domain 1"/>
    <property type="match status" value="1"/>
</dbReference>
<comment type="catalytic activity">
    <reaction evidence="7">
        <text>L-threonyl-[protein] + ATP = O-phospho-L-threonyl-[protein] + ADP + H(+)</text>
        <dbReference type="Rhea" id="RHEA:46608"/>
        <dbReference type="Rhea" id="RHEA-COMP:11060"/>
        <dbReference type="Rhea" id="RHEA-COMP:11605"/>
        <dbReference type="ChEBI" id="CHEBI:15378"/>
        <dbReference type="ChEBI" id="CHEBI:30013"/>
        <dbReference type="ChEBI" id="CHEBI:30616"/>
        <dbReference type="ChEBI" id="CHEBI:61977"/>
        <dbReference type="ChEBI" id="CHEBI:456216"/>
        <dbReference type="EC" id="2.7.11.1"/>
    </reaction>
</comment>
<evidence type="ECO:0000256" key="6">
    <source>
        <dbReference type="ARBA" id="ARBA00022840"/>
    </source>
</evidence>
<protein>
    <recommendedName>
        <fullName evidence="1">non-specific serine/threonine protein kinase</fullName>
        <ecNumber evidence="1">2.7.11.1</ecNumber>
    </recommendedName>
</protein>
<name>A0ABU1UPR5_9ACTN</name>
<keyword evidence="3 11" id="KW-0808">Transferase</keyword>
<keyword evidence="2" id="KW-0723">Serine/threonine-protein kinase</keyword>
<keyword evidence="4" id="KW-0547">Nucleotide-binding</keyword>
<proteinExistence type="predicted"/>
<dbReference type="SMART" id="SM00220">
    <property type="entry name" value="S_TKc"/>
    <property type="match status" value="1"/>
</dbReference>
<feature type="domain" description="Protein kinase" evidence="9">
    <location>
        <begin position="18"/>
        <end position="275"/>
    </location>
</feature>
<feature type="domain" description="PASTA" evidence="10">
    <location>
        <begin position="604"/>
        <end position="664"/>
    </location>
</feature>
<gene>
    <name evidence="11" type="ORF">J2X11_002013</name>
</gene>
<dbReference type="PANTHER" id="PTHR43289:SF34">
    <property type="entry name" value="SERINE_THREONINE-PROTEIN KINASE YBDM-RELATED"/>
    <property type="match status" value="1"/>
</dbReference>
<dbReference type="SUPFAM" id="SSF56112">
    <property type="entry name" value="Protein kinase-like (PK-like)"/>
    <property type="match status" value="1"/>
</dbReference>
<dbReference type="InterPro" id="IPR000719">
    <property type="entry name" value="Prot_kinase_dom"/>
</dbReference>